<dbReference type="PANTHER" id="PTHR45724:SF26">
    <property type="entry name" value="AQUAPORIN NIP7-1-RELATED"/>
    <property type="match status" value="1"/>
</dbReference>
<feature type="transmembrane region" description="Helical" evidence="7">
    <location>
        <begin position="79"/>
        <end position="101"/>
    </location>
</feature>
<name>A0A9D4V7G6_ADICA</name>
<comment type="subcellular location">
    <subcellularLocation>
        <location evidence="1">Membrane</location>
        <topology evidence="1">Multi-pass membrane protein</topology>
    </subcellularLocation>
</comment>
<keyword evidence="5 7" id="KW-0472">Membrane</keyword>
<dbReference type="InterPro" id="IPR023271">
    <property type="entry name" value="Aquaporin-like"/>
</dbReference>
<dbReference type="GO" id="GO:0016020">
    <property type="term" value="C:membrane"/>
    <property type="evidence" value="ECO:0007669"/>
    <property type="project" value="UniProtKB-SubCell"/>
</dbReference>
<keyword evidence="2 6" id="KW-0813">Transport</keyword>
<dbReference type="GO" id="GO:0015267">
    <property type="term" value="F:channel activity"/>
    <property type="evidence" value="ECO:0007669"/>
    <property type="project" value="InterPro"/>
</dbReference>
<evidence type="ECO:0000256" key="6">
    <source>
        <dbReference type="RuleBase" id="RU000477"/>
    </source>
</evidence>
<dbReference type="PANTHER" id="PTHR45724">
    <property type="entry name" value="AQUAPORIN NIP2-1"/>
    <property type="match status" value="1"/>
</dbReference>
<dbReference type="Gene3D" id="1.20.1080.10">
    <property type="entry name" value="Glycerol uptake facilitator protein"/>
    <property type="match status" value="1"/>
</dbReference>
<feature type="transmembrane region" description="Helical" evidence="7">
    <location>
        <begin position="195"/>
        <end position="217"/>
    </location>
</feature>
<accession>A0A9D4V7G6</accession>
<evidence type="ECO:0000313" key="9">
    <source>
        <dbReference type="Proteomes" id="UP000886520"/>
    </source>
</evidence>
<proteinExistence type="inferred from homology"/>
<dbReference type="InterPro" id="IPR022357">
    <property type="entry name" value="MIP_CS"/>
</dbReference>
<evidence type="ECO:0000256" key="4">
    <source>
        <dbReference type="ARBA" id="ARBA00022989"/>
    </source>
</evidence>
<comment type="caution">
    <text evidence="8">The sequence shown here is derived from an EMBL/GenBank/DDBJ whole genome shotgun (WGS) entry which is preliminary data.</text>
</comment>
<dbReference type="PRINTS" id="PR00783">
    <property type="entry name" value="MINTRINSICP"/>
</dbReference>
<dbReference type="Pfam" id="PF00230">
    <property type="entry name" value="MIP"/>
    <property type="match status" value="1"/>
</dbReference>
<evidence type="ECO:0000256" key="2">
    <source>
        <dbReference type="ARBA" id="ARBA00022448"/>
    </source>
</evidence>
<evidence type="ECO:0000256" key="7">
    <source>
        <dbReference type="SAM" id="Phobius"/>
    </source>
</evidence>
<feature type="transmembrane region" description="Helical" evidence="7">
    <location>
        <begin position="46"/>
        <end position="67"/>
    </location>
</feature>
<dbReference type="InterPro" id="IPR034294">
    <property type="entry name" value="Aquaporin_transptr"/>
</dbReference>
<gene>
    <name evidence="8" type="ORF">GOP47_0004053</name>
</gene>
<organism evidence="8 9">
    <name type="scientific">Adiantum capillus-veneris</name>
    <name type="common">Maidenhair fern</name>
    <dbReference type="NCBI Taxonomy" id="13818"/>
    <lineage>
        <taxon>Eukaryota</taxon>
        <taxon>Viridiplantae</taxon>
        <taxon>Streptophyta</taxon>
        <taxon>Embryophyta</taxon>
        <taxon>Tracheophyta</taxon>
        <taxon>Polypodiopsida</taxon>
        <taxon>Polypodiidae</taxon>
        <taxon>Polypodiales</taxon>
        <taxon>Pteridineae</taxon>
        <taxon>Pteridaceae</taxon>
        <taxon>Vittarioideae</taxon>
        <taxon>Adiantum</taxon>
    </lineage>
</organism>
<reference evidence="8" key="1">
    <citation type="submission" date="2021-01" db="EMBL/GenBank/DDBJ databases">
        <title>Adiantum capillus-veneris genome.</title>
        <authorList>
            <person name="Fang Y."/>
            <person name="Liao Q."/>
        </authorList>
    </citation>
    <scope>NUCLEOTIDE SEQUENCE</scope>
    <source>
        <strain evidence="8">H3</strain>
        <tissue evidence="8">Leaf</tissue>
    </source>
</reference>
<dbReference type="EMBL" id="JABFUD020000004">
    <property type="protein sequence ID" value="KAI5080870.1"/>
    <property type="molecule type" value="Genomic_DNA"/>
</dbReference>
<dbReference type="PROSITE" id="PS00221">
    <property type="entry name" value="MIP"/>
    <property type="match status" value="1"/>
</dbReference>
<evidence type="ECO:0000256" key="1">
    <source>
        <dbReference type="ARBA" id="ARBA00004141"/>
    </source>
</evidence>
<evidence type="ECO:0000313" key="8">
    <source>
        <dbReference type="EMBL" id="KAI5080870.1"/>
    </source>
</evidence>
<dbReference type="InterPro" id="IPR000425">
    <property type="entry name" value="MIP"/>
</dbReference>
<feature type="transmembrane region" description="Helical" evidence="7">
    <location>
        <begin position="237"/>
        <end position="258"/>
    </location>
</feature>
<feature type="transmembrane region" description="Helical" evidence="7">
    <location>
        <begin position="122"/>
        <end position="144"/>
    </location>
</feature>
<keyword evidence="4 7" id="KW-1133">Transmembrane helix</keyword>
<dbReference type="OrthoDB" id="1917298at2759"/>
<evidence type="ECO:0000256" key="3">
    <source>
        <dbReference type="ARBA" id="ARBA00022692"/>
    </source>
</evidence>
<feature type="transmembrane region" description="Helical" evidence="7">
    <location>
        <begin position="164"/>
        <end position="183"/>
    </location>
</feature>
<comment type="similarity">
    <text evidence="6">Belongs to the MIP/aquaporin (TC 1.A.8) family.</text>
</comment>
<keyword evidence="3 6" id="KW-0812">Transmembrane</keyword>
<sequence>MEAEEEELRSRRQPLLADIMNNREVQEQPSASPAIISSMQQELISLLRKLVGETLACFMVVFTIMAVKINTYALESDGAASLLALSVAGGMATMVTIFTLGHVSGSHINPAVTVAYTLIKHFPLQLAPLYICAQLTGGIVASLVLEVVFKPQWPIVMVTRKGTALQAVAAESIAGFLLLFVCASVATDTRAIGQFAGLAISATVALDIIIVGPISGGGINPARALGPALVSWNFTDLWIYMVGPTVGGIFGALMYWLLRPEGVKKQGVHKEINIRAVAKGFSFRHSESRNRSSSTM</sequence>
<evidence type="ECO:0000256" key="5">
    <source>
        <dbReference type="ARBA" id="ARBA00023136"/>
    </source>
</evidence>
<dbReference type="Proteomes" id="UP000886520">
    <property type="component" value="Chromosome 4"/>
</dbReference>
<protein>
    <submittedName>
        <fullName evidence="8">Uncharacterized protein</fullName>
    </submittedName>
</protein>
<dbReference type="AlphaFoldDB" id="A0A9D4V7G6"/>
<dbReference type="SUPFAM" id="SSF81338">
    <property type="entry name" value="Aquaporin-like"/>
    <property type="match status" value="1"/>
</dbReference>
<keyword evidence="9" id="KW-1185">Reference proteome</keyword>